<feature type="transmembrane region" description="Helical" evidence="1">
    <location>
        <begin position="270"/>
        <end position="286"/>
    </location>
</feature>
<feature type="transmembrane region" description="Helical" evidence="1">
    <location>
        <begin position="52"/>
        <end position="75"/>
    </location>
</feature>
<protein>
    <recommendedName>
        <fullName evidence="4">ABC transporter permease</fullName>
    </recommendedName>
</protein>
<comment type="caution">
    <text evidence="2">The sequence shown here is derived from an EMBL/GenBank/DDBJ whole genome shotgun (WGS) entry which is preliminary data.</text>
</comment>
<keyword evidence="1" id="KW-0472">Membrane</keyword>
<evidence type="ECO:0008006" key="4">
    <source>
        <dbReference type="Google" id="ProtNLM"/>
    </source>
</evidence>
<accession>A0ABW7FLL1</accession>
<dbReference type="EMBL" id="JBIGHW010000009">
    <property type="protein sequence ID" value="MFG6442207.1"/>
    <property type="molecule type" value="Genomic_DNA"/>
</dbReference>
<keyword evidence="1" id="KW-0812">Transmembrane</keyword>
<proteinExistence type="predicted"/>
<feature type="transmembrane region" description="Helical" evidence="1">
    <location>
        <begin position="155"/>
        <end position="179"/>
    </location>
</feature>
<dbReference type="Proteomes" id="UP001606301">
    <property type="component" value="Unassembled WGS sequence"/>
</dbReference>
<evidence type="ECO:0000256" key="1">
    <source>
        <dbReference type="SAM" id="Phobius"/>
    </source>
</evidence>
<dbReference type="RefSeq" id="WP_394399213.1">
    <property type="nucleotide sequence ID" value="NZ_JBIGHW010000009.1"/>
</dbReference>
<organism evidence="2 3">
    <name type="scientific">Pelomonas margarita</name>
    <dbReference type="NCBI Taxonomy" id="3299031"/>
    <lineage>
        <taxon>Bacteria</taxon>
        <taxon>Pseudomonadati</taxon>
        <taxon>Pseudomonadota</taxon>
        <taxon>Betaproteobacteria</taxon>
        <taxon>Burkholderiales</taxon>
        <taxon>Sphaerotilaceae</taxon>
        <taxon>Roseateles</taxon>
    </lineage>
</organism>
<feature type="transmembrane region" description="Helical" evidence="1">
    <location>
        <begin position="108"/>
        <end position="135"/>
    </location>
</feature>
<keyword evidence="3" id="KW-1185">Reference proteome</keyword>
<gene>
    <name evidence="2" type="ORF">ACG0Z3_16105</name>
</gene>
<name>A0ABW7FLL1_9BURK</name>
<reference evidence="2 3" key="1">
    <citation type="submission" date="2024-08" db="EMBL/GenBank/DDBJ databases">
        <authorList>
            <person name="Lu H."/>
        </authorList>
    </citation>
    <scope>NUCLEOTIDE SEQUENCE [LARGE SCALE GENOMIC DNA]</scope>
    <source>
        <strain evidence="2 3">LKC17W</strain>
    </source>
</reference>
<evidence type="ECO:0000313" key="2">
    <source>
        <dbReference type="EMBL" id="MFG6442207.1"/>
    </source>
</evidence>
<keyword evidence="1" id="KW-1133">Transmembrane helix</keyword>
<sequence length="292" mass="30879">MNTHIPTLLLREWMQHKRGWLTAAFAPPLLFLCILLIPSATVQGLPGDKLPLTATMVLAVSTMSVYGICLLIALFQLPGLARRDVQDRSIEFWLSLPGRPSESIAATVLAHAWLAPLGGLLVGTLLGGPIAAAVVAKQEGLAAVGTLPWGEMLTLVAPMLLRAIVGTALLLLWLAPAIFTLMAASAWLKRLGVPVVLVGGGVAVTVLKKAYDIEWPLQALQSLVQQASHALFGSEMVLGEALKAGDTAAIWQWAVQDLGRAVSQLASLEFIGWAAVAAAGFALLVLKRQRAG</sequence>
<feature type="transmembrane region" description="Helical" evidence="1">
    <location>
        <begin position="20"/>
        <end position="40"/>
    </location>
</feature>
<feature type="transmembrane region" description="Helical" evidence="1">
    <location>
        <begin position="191"/>
        <end position="211"/>
    </location>
</feature>
<evidence type="ECO:0000313" key="3">
    <source>
        <dbReference type="Proteomes" id="UP001606301"/>
    </source>
</evidence>